<dbReference type="AlphaFoldDB" id="A0A5C3KG97"/>
<dbReference type="OrthoDB" id="3351617at2759"/>
<feature type="transmembrane region" description="Helical" evidence="2">
    <location>
        <begin position="95"/>
        <end position="116"/>
    </location>
</feature>
<evidence type="ECO:0000256" key="2">
    <source>
        <dbReference type="SAM" id="Phobius"/>
    </source>
</evidence>
<keyword evidence="2" id="KW-1133">Transmembrane helix</keyword>
<feature type="transmembrane region" description="Helical" evidence="2">
    <location>
        <begin position="128"/>
        <end position="151"/>
    </location>
</feature>
<dbReference type="Proteomes" id="UP000307440">
    <property type="component" value="Unassembled WGS sequence"/>
</dbReference>
<feature type="region of interest" description="Disordered" evidence="1">
    <location>
        <begin position="275"/>
        <end position="311"/>
    </location>
</feature>
<feature type="compositionally biased region" description="Basic and acidic residues" evidence="1">
    <location>
        <begin position="282"/>
        <end position="299"/>
    </location>
</feature>
<evidence type="ECO:0000256" key="1">
    <source>
        <dbReference type="SAM" id="MobiDB-lite"/>
    </source>
</evidence>
<accession>A0A5C3KG97</accession>
<feature type="transmembrane region" description="Helical" evidence="2">
    <location>
        <begin position="58"/>
        <end position="75"/>
    </location>
</feature>
<keyword evidence="4" id="KW-1185">Reference proteome</keyword>
<protein>
    <submittedName>
        <fullName evidence="3">Uncharacterized protein</fullName>
    </submittedName>
</protein>
<organism evidence="3 4">
    <name type="scientific">Coprinopsis marcescibilis</name>
    <name type="common">Agaric fungus</name>
    <name type="synonym">Psathyrella marcescibilis</name>
    <dbReference type="NCBI Taxonomy" id="230819"/>
    <lineage>
        <taxon>Eukaryota</taxon>
        <taxon>Fungi</taxon>
        <taxon>Dikarya</taxon>
        <taxon>Basidiomycota</taxon>
        <taxon>Agaricomycotina</taxon>
        <taxon>Agaricomycetes</taxon>
        <taxon>Agaricomycetidae</taxon>
        <taxon>Agaricales</taxon>
        <taxon>Agaricineae</taxon>
        <taxon>Psathyrellaceae</taxon>
        <taxon>Coprinopsis</taxon>
    </lineage>
</organism>
<evidence type="ECO:0000313" key="4">
    <source>
        <dbReference type="Proteomes" id="UP000307440"/>
    </source>
</evidence>
<keyword evidence="2" id="KW-0812">Transmembrane</keyword>
<gene>
    <name evidence="3" type="ORF">FA15DRAFT_727514</name>
</gene>
<keyword evidence="2" id="KW-0472">Membrane</keyword>
<proteinExistence type="predicted"/>
<name>A0A5C3KG97_COPMA</name>
<dbReference type="EMBL" id="ML210363">
    <property type="protein sequence ID" value="TFK19032.1"/>
    <property type="molecule type" value="Genomic_DNA"/>
</dbReference>
<evidence type="ECO:0000313" key="3">
    <source>
        <dbReference type="EMBL" id="TFK19032.1"/>
    </source>
</evidence>
<sequence length="311" mass="34554">MAPVWTKEYINEYGLVAAKAVYANYVITMATVGIQLFMNCYALVVFFETPHERRQGRALYLISGWLIFAFYTIGACSDMAKIFTVLLEASNGREYLQIVSSATWTNLNMIAILLVFVLGDGLLIYRCYLILAGGWMWVLVLPVLMYLSVIVSAHQELTRSMPLAGKGLAVYKTATRILVESALPLAIAGILTTAVDLVPLTTSTGRITGYEGDPKSLYIVHACLQLIYHALQALAPQMIIFRVATGRSWAKTNKSSAEALSHSLAFNRDLQPEESQFSGRLTRNDEEIERIAGERRPDAEATANARFKQRL</sequence>
<feature type="transmembrane region" description="Helical" evidence="2">
    <location>
        <begin position="22"/>
        <end position="46"/>
    </location>
</feature>
<reference evidence="3 4" key="1">
    <citation type="journal article" date="2019" name="Nat. Ecol. Evol.">
        <title>Megaphylogeny resolves global patterns of mushroom evolution.</title>
        <authorList>
            <person name="Varga T."/>
            <person name="Krizsan K."/>
            <person name="Foldi C."/>
            <person name="Dima B."/>
            <person name="Sanchez-Garcia M."/>
            <person name="Sanchez-Ramirez S."/>
            <person name="Szollosi G.J."/>
            <person name="Szarkandi J.G."/>
            <person name="Papp V."/>
            <person name="Albert L."/>
            <person name="Andreopoulos W."/>
            <person name="Angelini C."/>
            <person name="Antonin V."/>
            <person name="Barry K.W."/>
            <person name="Bougher N.L."/>
            <person name="Buchanan P."/>
            <person name="Buyck B."/>
            <person name="Bense V."/>
            <person name="Catcheside P."/>
            <person name="Chovatia M."/>
            <person name="Cooper J."/>
            <person name="Damon W."/>
            <person name="Desjardin D."/>
            <person name="Finy P."/>
            <person name="Geml J."/>
            <person name="Haridas S."/>
            <person name="Hughes K."/>
            <person name="Justo A."/>
            <person name="Karasinski D."/>
            <person name="Kautmanova I."/>
            <person name="Kiss B."/>
            <person name="Kocsube S."/>
            <person name="Kotiranta H."/>
            <person name="LaButti K.M."/>
            <person name="Lechner B.E."/>
            <person name="Liimatainen K."/>
            <person name="Lipzen A."/>
            <person name="Lukacs Z."/>
            <person name="Mihaltcheva S."/>
            <person name="Morgado L.N."/>
            <person name="Niskanen T."/>
            <person name="Noordeloos M.E."/>
            <person name="Ohm R.A."/>
            <person name="Ortiz-Santana B."/>
            <person name="Ovrebo C."/>
            <person name="Racz N."/>
            <person name="Riley R."/>
            <person name="Savchenko A."/>
            <person name="Shiryaev A."/>
            <person name="Soop K."/>
            <person name="Spirin V."/>
            <person name="Szebenyi C."/>
            <person name="Tomsovsky M."/>
            <person name="Tulloss R.E."/>
            <person name="Uehling J."/>
            <person name="Grigoriev I.V."/>
            <person name="Vagvolgyi C."/>
            <person name="Papp T."/>
            <person name="Martin F.M."/>
            <person name="Miettinen O."/>
            <person name="Hibbett D.S."/>
            <person name="Nagy L.G."/>
        </authorList>
    </citation>
    <scope>NUCLEOTIDE SEQUENCE [LARGE SCALE GENOMIC DNA]</scope>
    <source>
        <strain evidence="3 4">CBS 121175</strain>
    </source>
</reference>